<dbReference type="OrthoDB" id="9789012at2"/>
<evidence type="ECO:0000313" key="3">
    <source>
        <dbReference type="Proteomes" id="UP000245535"/>
    </source>
</evidence>
<gene>
    <name evidence="2" type="ORF">BC781_102934</name>
</gene>
<dbReference type="SUPFAM" id="SSF54593">
    <property type="entry name" value="Glyoxalase/Bleomycin resistance protein/Dihydroxybiphenyl dioxygenase"/>
    <property type="match status" value="1"/>
</dbReference>
<dbReference type="GO" id="GO:0016829">
    <property type="term" value="F:lyase activity"/>
    <property type="evidence" value="ECO:0007669"/>
    <property type="project" value="UniProtKB-KW"/>
</dbReference>
<feature type="domain" description="VOC" evidence="1">
    <location>
        <begin position="5"/>
        <end position="133"/>
    </location>
</feature>
<dbReference type="EMBL" id="QGDO01000002">
    <property type="protein sequence ID" value="PWJ43374.1"/>
    <property type="molecule type" value="Genomic_DNA"/>
</dbReference>
<protein>
    <submittedName>
        <fullName evidence="2">Lactoylglutathione lyase</fullName>
    </submittedName>
</protein>
<keyword evidence="2" id="KW-0456">Lyase</keyword>
<name>A0A315ZF57_SEDFL</name>
<comment type="caution">
    <text evidence="2">The sequence shown here is derived from an EMBL/GenBank/DDBJ whole genome shotgun (WGS) entry which is preliminary data.</text>
</comment>
<accession>A0A315ZF57</accession>
<dbReference type="RefSeq" id="WP_109617868.1">
    <property type="nucleotide sequence ID" value="NZ_QGDO01000002.1"/>
</dbReference>
<dbReference type="Pfam" id="PF00903">
    <property type="entry name" value="Glyoxalase"/>
    <property type="match status" value="1"/>
</dbReference>
<dbReference type="AlphaFoldDB" id="A0A315ZF57"/>
<dbReference type="PANTHER" id="PTHR36113:SF1">
    <property type="entry name" value="GLYOXALASE_BLEOMYCIN RESISTANCE PROTEIN_DIOXYGENASE"/>
    <property type="match status" value="1"/>
</dbReference>
<dbReference type="InterPro" id="IPR037523">
    <property type="entry name" value="VOC_core"/>
</dbReference>
<reference evidence="2 3" key="1">
    <citation type="submission" date="2018-03" db="EMBL/GenBank/DDBJ databases">
        <title>Genomic Encyclopedia of Archaeal and Bacterial Type Strains, Phase II (KMG-II): from individual species to whole genera.</title>
        <authorList>
            <person name="Goeker M."/>
        </authorList>
    </citation>
    <scope>NUCLEOTIDE SEQUENCE [LARGE SCALE GENOMIC DNA]</scope>
    <source>
        <strain evidence="2 3">DSM 28229</strain>
    </source>
</reference>
<dbReference type="Proteomes" id="UP000245535">
    <property type="component" value="Unassembled WGS sequence"/>
</dbReference>
<sequence>MIKANIEHIAIWVRDLEKMRAFYCKYFEGMTRDKYVSKNNVGFESYFVHFGMGCRLELMYKADIPESHHEILKEYIGLTHFALKVGSRENVENLILRLESDGYEILGRPRLTGDGFYEAIILDPEGNRVEIMS</sequence>
<organism evidence="2 3">
    <name type="scientific">Sediminitomix flava</name>
    <dbReference type="NCBI Taxonomy" id="379075"/>
    <lineage>
        <taxon>Bacteria</taxon>
        <taxon>Pseudomonadati</taxon>
        <taxon>Bacteroidota</taxon>
        <taxon>Cytophagia</taxon>
        <taxon>Cytophagales</taxon>
        <taxon>Flammeovirgaceae</taxon>
        <taxon>Sediminitomix</taxon>
    </lineage>
</organism>
<dbReference type="InterPro" id="IPR029068">
    <property type="entry name" value="Glyas_Bleomycin-R_OHBP_Dase"/>
</dbReference>
<evidence type="ECO:0000313" key="2">
    <source>
        <dbReference type="EMBL" id="PWJ43374.1"/>
    </source>
</evidence>
<keyword evidence="3" id="KW-1185">Reference proteome</keyword>
<dbReference type="PANTHER" id="PTHR36113">
    <property type="entry name" value="LYASE, PUTATIVE-RELATED-RELATED"/>
    <property type="match status" value="1"/>
</dbReference>
<dbReference type="Gene3D" id="3.10.180.10">
    <property type="entry name" value="2,3-Dihydroxybiphenyl 1,2-Dioxygenase, domain 1"/>
    <property type="match status" value="1"/>
</dbReference>
<dbReference type="InterPro" id="IPR004360">
    <property type="entry name" value="Glyas_Fos-R_dOase_dom"/>
</dbReference>
<dbReference type="InterPro" id="IPR051332">
    <property type="entry name" value="Fosfomycin_Res_Enzymes"/>
</dbReference>
<proteinExistence type="predicted"/>
<evidence type="ECO:0000259" key="1">
    <source>
        <dbReference type="PROSITE" id="PS51819"/>
    </source>
</evidence>
<dbReference type="PROSITE" id="PS51819">
    <property type="entry name" value="VOC"/>
    <property type="match status" value="1"/>
</dbReference>